<dbReference type="AlphaFoldDB" id="A0A3R7QJL7"/>
<evidence type="ECO:0000313" key="6">
    <source>
        <dbReference type="Proteomes" id="UP000283509"/>
    </source>
</evidence>
<dbReference type="Pfam" id="PF00379">
    <property type="entry name" value="Chitin_bind_4"/>
    <property type="match status" value="1"/>
</dbReference>
<dbReference type="PROSITE" id="PS00233">
    <property type="entry name" value="CHIT_BIND_RR_1"/>
    <property type="match status" value="1"/>
</dbReference>
<feature type="compositionally biased region" description="Polar residues" evidence="3">
    <location>
        <begin position="1050"/>
        <end position="1064"/>
    </location>
</feature>
<dbReference type="PROSITE" id="PS51155">
    <property type="entry name" value="CHIT_BIND_RR_2"/>
    <property type="match status" value="1"/>
</dbReference>
<feature type="compositionally biased region" description="Acidic residues" evidence="3">
    <location>
        <begin position="708"/>
        <end position="723"/>
    </location>
</feature>
<feature type="region of interest" description="Disordered" evidence="3">
    <location>
        <begin position="1024"/>
        <end position="1065"/>
    </location>
</feature>
<feature type="region of interest" description="Disordered" evidence="3">
    <location>
        <begin position="974"/>
        <end position="999"/>
    </location>
</feature>
<feature type="compositionally biased region" description="Polar residues" evidence="3">
    <location>
        <begin position="974"/>
        <end position="994"/>
    </location>
</feature>
<feature type="region of interest" description="Disordered" evidence="3">
    <location>
        <begin position="131"/>
        <end position="151"/>
    </location>
</feature>
<dbReference type="InterPro" id="IPR031311">
    <property type="entry name" value="CHIT_BIND_RR_consensus"/>
</dbReference>
<dbReference type="EMBL" id="QCYY01001054">
    <property type="protein sequence ID" value="ROT80886.1"/>
    <property type="molecule type" value="Genomic_DNA"/>
</dbReference>
<feature type="region of interest" description="Disordered" evidence="3">
    <location>
        <begin position="572"/>
        <end position="594"/>
    </location>
</feature>
<proteinExistence type="predicted"/>
<dbReference type="OrthoDB" id="6367452at2759"/>
<reference evidence="5 6" key="1">
    <citation type="submission" date="2018-04" db="EMBL/GenBank/DDBJ databases">
        <authorList>
            <person name="Zhang X."/>
            <person name="Yuan J."/>
            <person name="Li F."/>
            <person name="Xiang J."/>
        </authorList>
    </citation>
    <scope>NUCLEOTIDE SEQUENCE [LARGE SCALE GENOMIC DNA]</scope>
    <source>
        <tissue evidence="5">Muscle</tissue>
    </source>
</reference>
<feature type="compositionally biased region" description="Polar residues" evidence="3">
    <location>
        <begin position="725"/>
        <end position="747"/>
    </location>
</feature>
<evidence type="ECO:0000256" key="1">
    <source>
        <dbReference type="ARBA" id="ARBA00022460"/>
    </source>
</evidence>
<feature type="compositionally biased region" description="Acidic residues" evidence="3">
    <location>
        <begin position="132"/>
        <end position="150"/>
    </location>
</feature>
<feature type="region of interest" description="Disordered" evidence="3">
    <location>
        <begin position="1094"/>
        <end position="1136"/>
    </location>
</feature>
<feature type="signal peptide" evidence="4">
    <location>
        <begin position="1"/>
        <end position="23"/>
    </location>
</feature>
<keyword evidence="6" id="KW-1185">Reference proteome</keyword>
<comment type="caution">
    <text evidence="5">The sequence shown here is derived from an EMBL/GenBank/DDBJ whole genome shotgun (WGS) entry which is preliminary data.</text>
</comment>
<feature type="compositionally biased region" description="Polar residues" evidence="3">
    <location>
        <begin position="754"/>
        <end position="766"/>
    </location>
</feature>
<keyword evidence="4" id="KW-0732">Signal</keyword>
<feature type="chain" id="PRO_5018573416" evidence="4">
    <location>
        <begin position="24"/>
        <end position="1162"/>
    </location>
</feature>
<accession>A0A3R7QJL7</accession>
<evidence type="ECO:0000256" key="2">
    <source>
        <dbReference type="PROSITE-ProRule" id="PRU00497"/>
    </source>
</evidence>
<feature type="region of interest" description="Disordered" evidence="3">
    <location>
        <begin position="657"/>
        <end position="954"/>
    </location>
</feature>
<evidence type="ECO:0000313" key="5">
    <source>
        <dbReference type="EMBL" id="ROT80886.1"/>
    </source>
</evidence>
<dbReference type="GO" id="GO:0042302">
    <property type="term" value="F:structural constituent of cuticle"/>
    <property type="evidence" value="ECO:0007669"/>
    <property type="project" value="UniProtKB-UniRule"/>
</dbReference>
<organism evidence="5 6">
    <name type="scientific">Penaeus vannamei</name>
    <name type="common">Whiteleg shrimp</name>
    <name type="synonym">Litopenaeus vannamei</name>
    <dbReference type="NCBI Taxonomy" id="6689"/>
    <lineage>
        <taxon>Eukaryota</taxon>
        <taxon>Metazoa</taxon>
        <taxon>Ecdysozoa</taxon>
        <taxon>Arthropoda</taxon>
        <taxon>Crustacea</taxon>
        <taxon>Multicrustacea</taxon>
        <taxon>Malacostraca</taxon>
        <taxon>Eumalacostraca</taxon>
        <taxon>Eucarida</taxon>
        <taxon>Decapoda</taxon>
        <taxon>Dendrobranchiata</taxon>
        <taxon>Penaeoidea</taxon>
        <taxon>Penaeidae</taxon>
        <taxon>Penaeus</taxon>
    </lineage>
</organism>
<protein>
    <submittedName>
        <fullName evidence="5">Uncharacterized protein</fullName>
    </submittedName>
</protein>
<gene>
    <name evidence="5" type="ORF">C7M84_000371</name>
</gene>
<evidence type="ECO:0000256" key="4">
    <source>
        <dbReference type="SAM" id="SignalP"/>
    </source>
</evidence>
<name>A0A3R7QJL7_PENVA</name>
<feature type="compositionally biased region" description="Acidic residues" evidence="3">
    <location>
        <begin position="578"/>
        <end position="594"/>
    </location>
</feature>
<dbReference type="Proteomes" id="UP000283509">
    <property type="component" value="Unassembled WGS sequence"/>
</dbReference>
<evidence type="ECO:0000256" key="3">
    <source>
        <dbReference type="SAM" id="MobiDB-lite"/>
    </source>
</evidence>
<reference evidence="5 6" key="2">
    <citation type="submission" date="2019-01" db="EMBL/GenBank/DDBJ databases">
        <title>The decoding of complex shrimp genome reveals the adaptation for benthos swimmer, frequently molting mechanism and breeding impact on genome.</title>
        <authorList>
            <person name="Sun Y."/>
            <person name="Gao Y."/>
            <person name="Yu Y."/>
        </authorList>
    </citation>
    <scope>NUCLEOTIDE SEQUENCE [LARGE SCALE GENOMIC DNA]</scope>
    <source>
        <tissue evidence="5">Muscle</tissue>
    </source>
</reference>
<feature type="compositionally biased region" description="Acidic residues" evidence="3">
    <location>
        <begin position="843"/>
        <end position="857"/>
    </location>
</feature>
<dbReference type="InterPro" id="IPR000618">
    <property type="entry name" value="Insect_cuticle"/>
</dbReference>
<dbReference type="STRING" id="6689.A0A3R7QJL7"/>
<sequence length="1162" mass="128060">MKKQPLICLLKLQVILVSSVCLGAPIDELLSRRRFKNHLQFTDAFEASSVEDHQYGVRRQLVGASRQVAHPFASETKEEIAAKSVIPLSAESVTNMLNELIEAPEDIKQELVEQTSKEITKQLKITRRAGMEELEGSEEEVDSESEEDSLPDLSQSVLHIIELKSMDKEGESEEDDDGSDVRRIRIRKLKPDLSRRASKAFGSRKRGTSKQLGSFRYAVKNKKSEQVFGHQAMYGEADQSGSYFVQFADGRILYVTYTADHRGYRPLLRYFDSREELNAFLRPQSQGGLIFPPRTTTAAPVRTTPYVVLTTESPVLPADSSEPSSPALQLSTEVPVEQPLIIEDLDVESSLDVSSEVVSTTASPIDEAPLNDAVTQGISLTTMQNEDAITSDLTTAMPSELSADLSSTTDVDALITNLPDTMTLMPELDQFNNDALDTSISSGGYSDVDNEEVLVTSAPEIVDEEVNVTSTPEEEIVDTTTAEEDGLLVNLVTSKPEEDSLITQQPETLASSLNESIEGSLTTSISEKDTLTTNEPEDILITTVPVEESLVTIETTEKSFVASEIEEEVLVTSKTEENMESSESEEEDLITDSPDEEVVITSEPEGFLVTSVPEEDLLTSKPAEDASVTSNPDKSLVTSDYGEGFFVTGEAEYEYFGTSEPEKQLPTTIQPEEDLTTVDPKQYIVTNKPEEDLFITSDPEGEFPATAEPDEEFLNSSESEQEESLVTSNPQEESLVTNATENMSVTSEPEEFLTTVTPEESFITSGSEEDHSNTSVTAAEAFVTDTPDIEPETTDRPDAEFEITGQQKEESVTLNSVNEPLFTTVMPSDNAVDENTERPDSLSEIDTENDVEYDSMLEADSSGLLKETLPEDNTTTPEDAEYVFNANDTQTPNDEVETEEALSSMSMSDTEDVTLQPALQTDEPPVKEEESSTLANDANDKQEGNVINILPPPSPSEKALYMEMLPKNLDMSVVPSSDQARNGTQVPSNTSNANAIPIIPHGNTRPEYVAISVLQKDTGVVQNPADAKGELSNQRDAADLTSLPRERTSTNHQPTRGPTTQSLVRKTVNRARNLSSRRNSLLFGKRRASALTMKLRPSLKLSGQKKTEDDSESLGNRFRLPPRRLGSQRRVPPTRNARLYQHWLKRQSRTLGTLKNRRLSKN</sequence>
<keyword evidence="1 2" id="KW-0193">Cuticle</keyword>
<feature type="region of interest" description="Disordered" evidence="3">
    <location>
        <begin position="164"/>
        <end position="183"/>
    </location>
</feature>